<dbReference type="STRING" id="37692.ATP_00222"/>
<dbReference type="InterPro" id="IPR023214">
    <property type="entry name" value="HAD_sf"/>
</dbReference>
<dbReference type="SUPFAM" id="SSF81653">
    <property type="entry name" value="Calcium ATPase, transduction domain A"/>
    <property type="match status" value="1"/>
</dbReference>
<dbReference type="InterPro" id="IPR001757">
    <property type="entry name" value="P_typ_ATPase"/>
</dbReference>
<dbReference type="GO" id="GO:0005524">
    <property type="term" value="F:ATP binding"/>
    <property type="evidence" value="ECO:0007669"/>
    <property type="project" value="UniProtKB-KW"/>
</dbReference>
<dbReference type="InterPro" id="IPR023299">
    <property type="entry name" value="ATPase_P-typ_cyto_dom_N"/>
</dbReference>
<dbReference type="SUPFAM" id="SSF56784">
    <property type="entry name" value="HAD-like"/>
    <property type="match status" value="1"/>
</dbReference>
<feature type="transmembrane region" description="Helical" evidence="10">
    <location>
        <begin position="720"/>
        <end position="743"/>
    </location>
</feature>
<dbReference type="GO" id="GO:0005886">
    <property type="term" value="C:plasma membrane"/>
    <property type="evidence" value="ECO:0007669"/>
    <property type="project" value="UniProtKB-SubCell"/>
</dbReference>
<keyword evidence="8 10" id="KW-1133">Transmembrane helix</keyword>
<keyword evidence="13" id="KW-1185">Reference proteome</keyword>
<feature type="transmembrane region" description="Helical" evidence="10">
    <location>
        <begin position="858"/>
        <end position="877"/>
    </location>
</feature>
<dbReference type="InterPro" id="IPR050510">
    <property type="entry name" value="Cation_transp_ATPase_P-type"/>
</dbReference>
<dbReference type="EMBL" id="CU469464">
    <property type="protein sequence ID" value="CAP18409.1"/>
    <property type="molecule type" value="Genomic_DNA"/>
</dbReference>
<dbReference type="PRINTS" id="PR00119">
    <property type="entry name" value="CATATPASE"/>
</dbReference>
<sequence>MFNKDILHISSLSSEEVLKYLKISPQGLNNQEVAERQLLYGKNIMKQTKNFNFWRQFIKQFTSLIAFVLWFSGFLAIIIKEIEIGSAIFLVIIINGLFSFSQEYKTDKILSSLANMIPKKIQVYRNGKIQMISTVELTIGDIIFIENGTAIPADARIIDSNQFFVDNSMLSGETVPLNRTHFPNNKGFKVISEIPNLVYAGTTVSQGSAKAVVYAIGDQTQIGEVSVLAQCIDKGSGTLDREIHKIIKKISLIASTLAISAFFIYILSEILRHENRNISSVFKTSITVALGMLVANIPEGLLPTVNLSLAVGSQRMAKHNALIKKLSSVETLSSATVICTDKTGTLTKNQLTVRKILTPDGLINVTGLGYEKKGKICLNNVQDKKGLEKLLTASILCSEANININLKNPKDFEIIGSPTEGSLLIAASKYGYDINKTRNDFDILKVNSFTSERKKMSVLVNNNRNSFYDINNKYLFIKGVPNIILENCCMQYKNQKAITLSTAEKQEFLNKNNEFSSEGFRILAIAYKKNEQEDYQENDMVFLGFVINYDPPKIGVKEAIYDLTKAGLKTTIITGDYGITAIAIGKQVGIIKDDFININGCELDQLSKEELKNILKTDKPVIFSRTTPKHKLQIIKAYKDNGEIICVTGDGVNDILAMKAAHIGIAMGQNNKDIVFNAADMILLDDNFVTIPKALLEGRGIYENIKKFITYVFASNVPQIFPIILMAIFGTPLYLTVLQILAIDLLTDLIPAIALGAEEPDSSLLENKPRTKDQNLLDKTVFKRAYLFLGLIEGFIALFLFLYFYYIHVQDHQQIKDLRLASTMAFGGVIFAQIGNVFCCRSDKFYFWKTFNKKNKILYLGILCEFILFVLITNIPSLNKVFDTKSITLNQYLILSICPFIVLLFDTIWKRFLIYKKK</sequence>
<dbReference type="Proteomes" id="UP000002020">
    <property type="component" value="Chromosome"/>
</dbReference>
<feature type="transmembrane region" description="Helical" evidence="10">
    <location>
        <begin position="57"/>
        <end position="78"/>
    </location>
</feature>
<evidence type="ECO:0000256" key="10">
    <source>
        <dbReference type="SAM" id="Phobius"/>
    </source>
</evidence>
<dbReference type="InterPro" id="IPR008250">
    <property type="entry name" value="ATPase_P-typ_transduc_dom_A_sf"/>
</dbReference>
<dbReference type="HOGENOM" id="CLU_002360_3_0_14"/>
<dbReference type="Gene3D" id="3.40.1110.10">
    <property type="entry name" value="Calcium-transporting ATPase, cytoplasmic domain N"/>
    <property type="match status" value="1"/>
</dbReference>
<feature type="transmembrane region" description="Helical" evidence="10">
    <location>
        <begin position="889"/>
        <end position="909"/>
    </location>
</feature>
<dbReference type="NCBIfam" id="TIGR01494">
    <property type="entry name" value="ATPase_P-type"/>
    <property type="match status" value="1"/>
</dbReference>
<dbReference type="Pfam" id="PF00690">
    <property type="entry name" value="Cation_ATPase_N"/>
    <property type="match status" value="1"/>
</dbReference>
<dbReference type="Gene3D" id="2.70.150.10">
    <property type="entry name" value="Calcium-transporting ATPase, cytoplasmic transduction domain A"/>
    <property type="match status" value="1"/>
</dbReference>
<keyword evidence="6" id="KW-0067">ATP-binding</keyword>
<keyword evidence="7" id="KW-1278">Translocase</keyword>
<evidence type="ECO:0000256" key="9">
    <source>
        <dbReference type="ARBA" id="ARBA00023136"/>
    </source>
</evidence>
<feature type="domain" description="Cation-transporting P-type ATPase N-terminal" evidence="11">
    <location>
        <begin position="8"/>
        <end position="81"/>
    </location>
</feature>
<dbReference type="SFLD" id="SFLDF00027">
    <property type="entry name" value="p-type_atpase"/>
    <property type="match status" value="1"/>
</dbReference>
<evidence type="ECO:0000256" key="3">
    <source>
        <dbReference type="ARBA" id="ARBA00022475"/>
    </source>
</evidence>
<dbReference type="InterPro" id="IPR023298">
    <property type="entry name" value="ATPase_P-typ_TM_dom_sf"/>
</dbReference>
<evidence type="ECO:0000256" key="4">
    <source>
        <dbReference type="ARBA" id="ARBA00022692"/>
    </source>
</evidence>
<evidence type="ECO:0000313" key="12">
    <source>
        <dbReference type="EMBL" id="CAP18409.1"/>
    </source>
</evidence>
<comment type="similarity">
    <text evidence="2">Belongs to the cation transport ATPase (P-type) (TC 3.A.3) family. Type IIA subfamily.</text>
</comment>
<gene>
    <name evidence="12" type="ordered locus">ATP_00222</name>
</gene>
<accession>B3QZM2</accession>
<dbReference type="SUPFAM" id="SSF81660">
    <property type="entry name" value="Metal cation-transporting ATPase, ATP-binding domain N"/>
    <property type="match status" value="1"/>
</dbReference>
<feature type="transmembrane region" description="Helical" evidence="10">
    <location>
        <begin position="785"/>
        <end position="806"/>
    </location>
</feature>
<dbReference type="SUPFAM" id="SSF81665">
    <property type="entry name" value="Calcium ATPase, transmembrane domain M"/>
    <property type="match status" value="1"/>
</dbReference>
<dbReference type="InterPro" id="IPR059000">
    <property type="entry name" value="ATPase_P-type_domA"/>
</dbReference>
<keyword evidence="9 10" id="KW-0472">Membrane</keyword>
<organism evidence="13">
    <name type="scientific">Phytoplasma mali (strain AT)</name>
    <dbReference type="NCBI Taxonomy" id="482235"/>
    <lineage>
        <taxon>Bacteria</taxon>
        <taxon>Bacillati</taxon>
        <taxon>Mycoplasmatota</taxon>
        <taxon>Mollicutes</taxon>
        <taxon>Acholeplasmatales</taxon>
        <taxon>Acholeplasmataceae</taxon>
        <taxon>Candidatus Phytoplasma</taxon>
        <taxon>16SrX (Apple proliferation group)</taxon>
    </lineage>
</organism>
<evidence type="ECO:0000256" key="7">
    <source>
        <dbReference type="ARBA" id="ARBA00022967"/>
    </source>
</evidence>
<feature type="transmembrane region" description="Helical" evidence="10">
    <location>
        <begin position="84"/>
        <end position="101"/>
    </location>
</feature>
<keyword evidence="4 10" id="KW-0812">Transmembrane</keyword>
<dbReference type="Pfam" id="PF00122">
    <property type="entry name" value="E1-E2_ATPase"/>
    <property type="match status" value="1"/>
</dbReference>
<evidence type="ECO:0000313" key="13">
    <source>
        <dbReference type="Proteomes" id="UP000002020"/>
    </source>
</evidence>
<dbReference type="SFLD" id="SFLDG00002">
    <property type="entry name" value="C1.7:_P-type_atpase_like"/>
    <property type="match status" value="1"/>
</dbReference>
<dbReference type="PANTHER" id="PTHR43294:SF21">
    <property type="entry name" value="CATION TRANSPORTING ATPASE"/>
    <property type="match status" value="1"/>
</dbReference>
<protein>
    <submittedName>
        <fullName evidence="12">P-type ATPase exporting cations</fullName>
    </submittedName>
</protein>
<evidence type="ECO:0000256" key="1">
    <source>
        <dbReference type="ARBA" id="ARBA00004651"/>
    </source>
</evidence>
<dbReference type="InterPro" id="IPR006068">
    <property type="entry name" value="ATPase_P-typ_cation-transptr_C"/>
</dbReference>
<proteinExistence type="inferred from homology"/>
<dbReference type="InterPro" id="IPR018303">
    <property type="entry name" value="ATPase_P-typ_P_site"/>
</dbReference>
<dbReference type="PANTHER" id="PTHR43294">
    <property type="entry name" value="SODIUM/POTASSIUM-TRANSPORTING ATPASE SUBUNIT ALPHA"/>
    <property type="match status" value="1"/>
</dbReference>
<keyword evidence="5" id="KW-0547">Nucleotide-binding</keyword>
<dbReference type="eggNOG" id="COG0474">
    <property type="taxonomic scope" value="Bacteria"/>
</dbReference>
<reference evidence="12 13" key="1">
    <citation type="journal article" date="2008" name="BMC Genomics">
        <title>The linear chromosome of the plant-pathogenic mycoplasma 'Candidatus Phytoplasma mali'.</title>
        <authorList>
            <person name="Kube M."/>
            <person name="Schneider B."/>
            <person name="Kuhl H."/>
            <person name="Dandekar T."/>
            <person name="Heitmann K."/>
            <person name="Migdoll A.M."/>
            <person name="Reinhardt R."/>
            <person name="Seemueller E."/>
        </authorList>
    </citation>
    <scope>NUCLEOTIDE SEQUENCE [LARGE SCALE GENOMIC DNA]</scope>
    <source>
        <strain evidence="12 13">AT</strain>
    </source>
</reference>
<dbReference type="InterPro" id="IPR044492">
    <property type="entry name" value="P_typ_ATPase_HD_dom"/>
</dbReference>
<dbReference type="Pfam" id="PF13246">
    <property type="entry name" value="Cation_ATPase"/>
    <property type="match status" value="1"/>
</dbReference>
<dbReference type="Gene3D" id="3.40.50.1000">
    <property type="entry name" value="HAD superfamily/HAD-like"/>
    <property type="match status" value="1"/>
</dbReference>
<dbReference type="Gene3D" id="1.20.1110.10">
    <property type="entry name" value="Calcium-transporting ATPase, transmembrane domain"/>
    <property type="match status" value="1"/>
</dbReference>
<dbReference type="AlphaFoldDB" id="B3QZM2"/>
<dbReference type="Pfam" id="PF00689">
    <property type="entry name" value="Cation_ATPase_C"/>
    <property type="match status" value="1"/>
</dbReference>
<dbReference type="InterPro" id="IPR036412">
    <property type="entry name" value="HAD-like_sf"/>
</dbReference>
<dbReference type="SFLD" id="SFLDS00003">
    <property type="entry name" value="Haloacid_Dehalogenase"/>
    <property type="match status" value="1"/>
</dbReference>
<evidence type="ECO:0000259" key="11">
    <source>
        <dbReference type="SMART" id="SM00831"/>
    </source>
</evidence>
<dbReference type="SMART" id="SM00831">
    <property type="entry name" value="Cation_ATPase_N"/>
    <property type="match status" value="1"/>
</dbReference>
<feature type="transmembrane region" description="Helical" evidence="10">
    <location>
        <begin position="818"/>
        <end position="838"/>
    </location>
</feature>
<evidence type="ECO:0000256" key="8">
    <source>
        <dbReference type="ARBA" id="ARBA00022989"/>
    </source>
</evidence>
<dbReference type="InterPro" id="IPR004014">
    <property type="entry name" value="ATPase_P-typ_cation-transptr_N"/>
</dbReference>
<name>B3QZM2_PHYMT</name>
<dbReference type="PROSITE" id="PS00154">
    <property type="entry name" value="ATPASE_E1_E2"/>
    <property type="match status" value="1"/>
</dbReference>
<evidence type="ECO:0000256" key="2">
    <source>
        <dbReference type="ARBA" id="ARBA00005675"/>
    </source>
</evidence>
<feature type="transmembrane region" description="Helical" evidence="10">
    <location>
        <begin position="250"/>
        <end position="268"/>
    </location>
</feature>
<evidence type="ECO:0000256" key="6">
    <source>
        <dbReference type="ARBA" id="ARBA00022840"/>
    </source>
</evidence>
<dbReference type="GO" id="GO:0016887">
    <property type="term" value="F:ATP hydrolysis activity"/>
    <property type="evidence" value="ECO:0007669"/>
    <property type="project" value="InterPro"/>
</dbReference>
<evidence type="ECO:0000256" key="5">
    <source>
        <dbReference type="ARBA" id="ARBA00022741"/>
    </source>
</evidence>
<keyword evidence="3" id="KW-1003">Cell membrane</keyword>
<comment type="subcellular location">
    <subcellularLocation>
        <location evidence="1">Cell membrane</location>
        <topology evidence="1">Multi-pass membrane protein</topology>
    </subcellularLocation>
</comment>
<dbReference type="PRINTS" id="PR00120">
    <property type="entry name" value="HATPASE"/>
</dbReference>
<dbReference type="KEGG" id="pml:ATP_00222"/>